<dbReference type="Pfam" id="PF03446">
    <property type="entry name" value="NAD_binding_2"/>
    <property type="match status" value="1"/>
</dbReference>
<proteinExistence type="predicted"/>
<dbReference type="InterPro" id="IPR051265">
    <property type="entry name" value="HIBADH-related_NP60_sf"/>
</dbReference>
<protein>
    <submittedName>
        <fullName evidence="4">Uncharacterized protein</fullName>
    </submittedName>
</protein>
<dbReference type="GO" id="GO:0050661">
    <property type="term" value="F:NADP binding"/>
    <property type="evidence" value="ECO:0007669"/>
    <property type="project" value="InterPro"/>
</dbReference>
<dbReference type="EMBL" id="NLAX01001036">
    <property type="protein sequence ID" value="PKS06169.1"/>
    <property type="molecule type" value="Genomic_DNA"/>
</dbReference>
<evidence type="ECO:0000256" key="1">
    <source>
        <dbReference type="SAM" id="SignalP"/>
    </source>
</evidence>
<comment type="caution">
    <text evidence="4">The sequence shown here is derived from an EMBL/GenBank/DDBJ whole genome shotgun (WGS) entry which is preliminary data.</text>
</comment>
<evidence type="ECO:0000313" key="5">
    <source>
        <dbReference type="Proteomes" id="UP000233524"/>
    </source>
</evidence>
<dbReference type="Proteomes" id="UP000233524">
    <property type="component" value="Unassembled WGS sequence"/>
</dbReference>
<dbReference type="InterPro" id="IPR006115">
    <property type="entry name" value="6PGDH_NADP-bd"/>
</dbReference>
<dbReference type="SUPFAM" id="SSF51735">
    <property type="entry name" value="NAD(P)-binding Rossmann-fold domains"/>
    <property type="match status" value="1"/>
</dbReference>
<dbReference type="STRING" id="41688.A0A2N3N167"/>
<dbReference type="PANTHER" id="PTHR43580:SF2">
    <property type="entry name" value="CYTOKINE-LIKE NUCLEAR FACTOR N-PAC"/>
    <property type="match status" value="1"/>
</dbReference>
<reference evidence="4 5" key="1">
    <citation type="journal article" date="2017" name="G3 (Bethesda)">
        <title>First Draft Genome Sequence of the Pathogenic Fungus Lomentospora prolificans (Formerly Scedosporium prolificans).</title>
        <authorList>
            <person name="Luo R."/>
            <person name="Zimin A."/>
            <person name="Workman R."/>
            <person name="Fan Y."/>
            <person name="Pertea G."/>
            <person name="Grossman N."/>
            <person name="Wear M.P."/>
            <person name="Jia B."/>
            <person name="Miller H."/>
            <person name="Casadevall A."/>
            <person name="Timp W."/>
            <person name="Zhang S.X."/>
            <person name="Salzberg S.L."/>
        </authorList>
    </citation>
    <scope>NUCLEOTIDE SEQUENCE [LARGE SCALE GENOMIC DNA]</scope>
    <source>
        <strain evidence="4 5">JHH-5317</strain>
    </source>
</reference>
<gene>
    <name evidence="4" type="ORF">jhhlp_007486</name>
</gene>
<feature type="signal peptide" evidence="1">
    <location>
        <begin position="1"/>
        <end position="17"/>
    </location>
</feature>
<dbReference type="Pfam" id="PF21761">
    <property type="entry name" value="RedAm-like_C"/>
    <property type="match status" value="1"/>
</dbReference>
<dbReference type="InterPro" id="IPR036291">
    <property type="entry name" value="NAD(P)-bd_dom_sf"/>
</dbReference>
<dbReference type="OrthoDB" id="435038at2759"/>
<dbReference type="AlphaFoldDB" id="A0A2N3N167"/>
<feature type="domain" description="6-phosphogluconate dehydrogenase NADP-binding" evidence="2">
    <location>
        <begin position="4"/>
        <end position="157"/>
    </location>
</feature>
<dbReference type="InParanoid" id="A0A2N3N167"/>
<feature type="chain" id="PRO_5014943600" evidence="1">
    <location>
        <begin position="18"/>
        <end position="293"/>
    </location>
</feature>
<accession>A0A2N3N167</accession>
<keyword evidence="5" id="KW-1185">Reference proteome</keyword>
<dbReference type="GO" id="GO:0003677">
    <property type="term" value="F:DNA binding"/>
    <property type="evidence" value="ECO:0007669"/>
    <property type="project" value="TreeGrafter"/>
</dbReference>
<organism evidence="4 5">
    <name type="scientific">Lomentospora prolificans</name>
    <dbReference type="NCBI Taxonomy" id="41688"/>
    <lineage>
        <taxon>Eukaryota</taxon>
        <taxon>Fungi</taxon>
        <taxon>Dikarya</taxon>
        <taxon>Ascomycota</taxon>
        <taxon>Pezizomycotina</taxon>
        <taxon>Sordariomycetes</taxon>
        <taxon>Hypocreomycetidae</taxon>
        <taxon>Microascales</taxon>
        <taxon>Microascaceae</taxon>
        <taxon>Lomentospora</taxon>
    </lineage>
</organism>
<sequence>MPSLTFIGLGNMGAALAQVLARAGVTVTAWNRTQDRPGVAAAVAAGATYDPDVSSAVAKNDTIVVCLVNNDALNKVWASLPDGVLSGKTIINFCNGSPGEASDMDTVVRAKGAARYLDGAIMVPPYVVGTPGSMFILSGESEAVYNSIVPLIAPIGEGQYHGEDVSQASRFDNAMLVGMYSMFSGMFIGLGILKKGSKDGKIGSAAEPLVPLLQALVPLLGLIVKRWDEESWLENDGHPMDMMVAGLYNIKKTCEESGVDFGPIQYFLSLMEKATKVHGATSGLSSVGPLLLK</sequence>
<dbReference type="Gene3D" id="1.10.1040.10">
    <property type="entry name" value="N-(1-d-carboxylethyl)-l-norvaline Dehydrogenase, domain 2"/>
    <property type="match status" value="1"/>
</dbReference>
<evidence type="ECO:0000259" key="3">
    <source>
        <dbReference type="Pfam" id="PF21761"/>
    </source>
</evidence>
<dbReference type="InterPro" id="IPR048666">
    <property type="entry name" value="RedAm-like_C"/>
</dbReference>
<evidence type="ECO:0000259" key="2">
    <source>
        <dbReference type="Pfam" id="PF03446"/>
    </source>
</evidence>
<dbReference type="InterPro" id="IPR013328">
    <property type="entry name" value="6PGD_dom2"/>
</dbReference>
<evidence type="ECO:0000313" key="4">
    <source>
        <dbReference type="EMBL" id="PKS06169.1"/>
    </source>
</evidence>
<dbReference type="GO" id="GO:0031491">
    <property type="term" value="F:nucleosome binding"/>
    <property type="evidence" value="ECO:0007669"/>
    <property type="project" value="TreeGrafter"/>
</dbReference>
<dbReference type="GO" id="GO:0140673">
    <property type="term" value="P:transcription elongation-coupled chromatin remodeling"/>
    <property type="evidence" value="ECO:0007669"/>
    <property type="project" value="TreeGrafter"/>
</dbReference>
<dbReference type="Gene3D" id="3.40.50.720">
    <property type="entry name" value="NAD(P)-binding Rossmann-like Domain"/>
    <property type="match status" value="1"/>
</dbReference>
<name>A0A2N3N167_9PEZI</name>
<keyword evidence="1" id="KW-0732">Signal</keyword>
<dbReference type="PANTHER" id="PTHR43580">
    <property type="entry name" value="OXIDOREDUCTASE GLYR1-RELATED"/>
    <property type="match status" value="1"/>
</dbReference>
<dbReference type="VEuPathDB" id="FungiDB:jhhlp_007486"/>
<feature type="domain" description="NADPH-dependent reductive aminase-like C-terminal" evidence="3">
    <location>
        <begin position="164"/>
        <end position="286"/>
    </location>
</feature>
<dbReference type="GO" id="GO:0000785">
    <property type="term" value="C:chromatin"/>
    <property type="evidence" value="ECO:0007669"/>
    <property type="project" value="TreeGrafter"/>
</dbReference>